<proteinExistence type="predicted"/>
<reference evidence="1 2" key="1">
    <citation type="submission" date="2013-01" db="EMBL/GenBank/DDBJ databases">
        <authorList>
            <person name="Inman J."/>
            <person name="Zafar N."/>
            <person name="Lorenzi H."/>
            <person name="Caler E."/>
        </authorList>
    </citation>
    <scope>NUCLEOTIDE SEQUENCE [LARGE SCALE GENOMIC DNA]</scope>
    <source>
        <strain evidence="1 2">HM-3:IMSS</strain>
    </source>
</reference>
<accession>M7WHN5</accession>
<sequence>MRHLKIALKRTTKA</sequence>
<protein>
    <submittedName>
        <fullName evidence="1">Uncharacterized protein</fullName>
    </submittedName>
</protein>
<name>M7WHN5_ENTHI</name>
<dbReference type="VEuPathDB" id="AmoebaDB:KM1_232880"/>
<dbReference type="Proteomes" id="UP000030780">
    <property type="component" value="Unassembled WGS sequence"/>
</dbReference>
<evidence type="ECO:0000313" key="2">
    <source>
        <dbReference type="Proteomes" id="UP000030780"/>
    </source>
</evidence>
<gene>
    <name evidence="1" type="ORF">KM1_232880</name>
</gene>
<dbReference type="EMBL" id="KB637162">
    <property type="protein sequence ID" value="EMS17516.1"/>
    <property type="molecule type" value="Genomic_DNA"/>
</dbReference>
<organism evidence="1 2">
    <name type="scientific">Entamoeba histolytica HM-3:IMSS</name>
    <dbReference type="NCBI Taxonomy" id="885315"/>
    <lineage>
        <taxon>Eukaryota</taxon>
        <taxon>Amoebozoa</taxon>
        <taxon>Evosea</taxon>
        <taxon>Archamoebae</taxon>
        <taxon>Mastigamoebida</taxon>
        <taxon>Entamoebidae</taxon>
        <taxon>Entamoeba</taxon>
    </lineage>
</organism>
<evidence type="ECO:0000313" key="1">
    <source>
        <dbReference type="EMBL" id="EMS17516.1"/>
    </source>
</evidence>